<dbReference type="RefSeq" id="WP_309308457.1">
    <property type="nucleotide sequence ID" value="NZ_CP133594.1"/>
</dbReference>
<reference evidence="1" key="1">
    <citation type="submission" date="2023-08" db="EMBL/GenBank/DDBJ databases">
        <title>Methanolobus mangrovi sp. nov. and Methanolobus sediminis sp. nov, two novel methylotrophic methanogens isolated from mangrove sediments in China.</title>
        <authorList>
            <person name="Zhou J."/>
        </authorList>
    </citation>
    <scope>NUCLEOTIDE SEQUENCE</scope>
    <source>
        <strain evidence="1">FTZ2</strain>
    </source>
</reference>
<keyword evidence="2" id="KW-1185">Reference proteome</keyword>
<evidence type="ECO:0000313" key="2">
    <source>
        <dbReference type="Proteomes" id="UP001183006"/>
    </source>
</evidence>
<proteinExistence type="predicted"/>
<accession>A0AA51YJE0</accession>
<sequence length="176" mass="19773">MPLMSIIGCTEFEKEIVELLAEDKMIDHLLVVNGSKSLGLISSLKKMGLVPDVLSPERIPSGLKKSKGFNVLVTLQDVNVYQSPKHMKREIYEKIKFYGLVSNGILIIHSSCGSMFDNALLDFSNSRFLLELLSSENEDNIGDKTGEGFSDNKDIHTEIIEQYRSSYNKLKEQILS</sequence>
<evidence type="ECO:0008006" key="3">
    <source>
        <dbReference type="Google" id="ProtNLM"/>
    </source>
</evidence>
<organism evidence="1 2">
    <name type="scientific">Methanolobus mangrovi</name>
    <dbReference type="NCBI Taxonomy" id="3072977"/>
    <lineage>
        <taxon>Archaea</taxon>
        <taxon>Methanobacteriati</taxon>
        <taxon>Methanobacteriota</taxon>
        <taxon>Stenosarchaea group</taxon>
        <taxon>Methanomicrobia</taxon>
        <taxon>Methanosarcinales</taxon>
        <taxon>Methanosarcinaceae</taxon>
        <taxon>Methanolobus</taxon>
    </lineage>
</organism>
<dbReference type="Proteomes" id="UP001183006">
    <property type="component" value="Chromosome"/>
</dbReference>
<dbReference type="AlphaFoldDB" id="A0AA51YJE0"/>
<dbReference type="GeneID" id="84228740"/>
<dbReference type="KEGG" id="mmav:RE476_01325"/>
<name>A0AA51YJE0_9EURY</name>
<dbReference type="EMBL" id="CP133594">
    <property type="protein sequence ID" value="WMW22488.1"/>
    <property type="molecule type" value="Genomic_DNA"/>
</dbReference>
<protein>
    <recommendedName>
        <fullName evidence="3">DUF1638 domain-containing protein</fullName>
    </recommendedName>
</protein>
<gene>
    <name evidence="1" type="ORF">RE476_01325</name>
</gene>
<evidence type="ECO:0000313" key="1">
    <source>
        <dbReference type="EMBL" id="WMW22488.1"/>
    </source>
</evidence>